<keyword evidence="3" id="KW-0234">DNA repair</keyword>
<evidence type="ECO:0000313" key="6">
    <source>
        <dbReference type="EMBL" id="KAA6410141.1"/>
    </source>
</evidence>
<sequence length="320" mass="34700">MPSKQPPRTPTPIQVKAMATSYSTGDIDDAGPPPLPADRPAEPHRTNAPLKTPGGSRLVTYPAEEIDSSPSKTGIPRATTTTGQLLEEACAHLIKVEPKLKLLIEKHPCGVFSPEGLAEEIDPFRSLTTGIMSQQVSGAATKSIKNKFVGLFTEAQGAGDNPVGKPAPFPTPAQVAPCDVSFLRKAGLSERKAEYIKGLAEKFVSGELSAKMLIMASDDEVMQKLTAVRGLGKWSVEMFACFGLKRMDVFSTGDLGVQRGMAALIGKDVKKLKAKGGGKWKYMSEQDMLEHSAKFAPYRSLFMWYMWRIEDVDLSAIQDN</sequence>
<dbReference type="GO" id="GO:0005634">
    <property type="term" value="C:nucleus"/>
    <property type="evidence" value="ECO:0007669"/>
    <property type="project" value="TreeGrafter"/>
</dbReference>
<gene>
    <name evidence="6" type="ORF">FRX48_05562</name>
</gene>
<name>A0A5M8PKZ2_9LECA</name>
<dbReference type="EMBL" id="VXIT01000009">
    <property type="protein sequence ID" value="KAA6410141.1"/>
    <property type="molecule type" value="Genomic_DNA"/>
</dbReference>
<feature type="compositionally biased region" description="Pro residues" evidence="4">
    <location>
        <begin position="1"/>
        <end position="10"/>
    </location>
</feature>
<dbReference type="GO" id="GO:0032993">
    <property type="term" value="C:protein-DNA complex"/>
    <property type="evidence" value="ECO:0007669"/>
    <property type="project" value="TreeGrafter"/>
</dbReference>
<dbReference type="AlphaFoldDB" id="A0A5M8PKZ2"/>
<dbReference type="Gene3D" id="1.10.340.30">
    <property type="entry name" value="Hypothetical protein, domain 2"/>
    <property type="match status" value="1"/>
</dbReference>
<evidence type="ECO:0000256" key="2">
    <source>
        <dbReference type="ARBA" id="ARBA00022763"/>
    </source>
</evidence>
<comment type="similarity">
    <text evidence="1">Belongs to the alkylbase DNA glycosidase AlkA family.</text>
</comment>
<dbReference type="SUPFAM" id="SSF48150">
    <property type="entry name" value="DNA-glycosylase"/>
    <property type="match status" value="1"/>
</dbReference>
<dbReference type="GO" id="GO:0008725">
    <property type="term" value="F:DNA-3-methyladenine glycosylase activity"/>
    <property type="evidence" value="ECO:0007669"/>
    <property type="project" value="TreeGrafter"/>
</dbReference>
<dbReference type="GO" id="GO:0043916">
    <property type="term" value="F:DNA-7-methylguanine glycosylase activity"/>
    <property type="evidence" value="ECO:0007669"/>
    <property type="project" value="TreeGrafter"/>
</dbReference>
<evidence type="ECO:0000256" key="4">
    <source>
        <dbReference type="SAM" id="MobiDB-lite"/>
    </source>
</evidence>
<dbReference type="GO" id="GO:0006285">
    <property type="term" value="P:base-excision repair, AP site formation"/>
    <property type="evidence" value="ECO:0007669"/>
    <property type="project" value="UniProtKB-ARBA"/>
</dbReference>
<dbReference type="GO" id="GO:0032131">
    <property type="term" value="F:alkylated DNA binding"/>
    <property type="evidence" value="ECO:0007669"/>
    <property type="project" value="TreeGrafter"/>
</dbReference>
<keyword evidence="2" id="KW-0227">DNA damage</keyword>
<comment type="caution">
    <text evidence="6">The sequence shown here is derived from an EMBL/GenBank/DDBJ whole genome shotgun (WGS) entry which is preliminary data.</text>
</comment>
<dbReference type="Proteomes" id="UP000324767">
    <property type="component" value="Unassembled WGS sequence"/>
</dbReference>
<dbReference type="Gene3D" id="1.10.1670.40">
    <property type="match status" value="1"/>
</dbReference>
<reference evidence="6 7" key="1">
    <citation type="submission" date="2019-09" db="EMBL/GenBank/DDBJ databases">
        <title>The hologenome of the rock-dwelling lichen Lasallia pustulata.</title>
        <authorList>
            <person name="Greshake Tzovaras B."/>
            <person name="Segers F."/>
            <person name="Bicker A."/>
            <person name="Dal Grande F."/>
            <person name="Otte J."/>
            <person name="Hankeln T."/>
            <person name="Schmitt I."/>
            <person name="Ebersberger I."/>
        </authorList>
    </citation>
    <scope>NUCLEOTIDE SEQUENCE [LARGE SCALE GENOMIC DNA]</scope>
    <source>
        <strain evidence="6">A1-1</strain>
    </source>
</reference>
<evidence type="ECO:0000256" key="3">
    <source>
        <dbReference type="ARBA" id="ARBA00023204"/>
    </source>
</evidence>
<protein>
    <submittedName>
        <fullName evidence="6">DNA-3-methyladenine glycosylase II</fullName>
    </submittedName>
</protein>
<dbReference type="CDD" id="cd00056">
    <property type="entry name" value="ENDO3c"/>
    <property type="match status" value="1"/>
</dbReference>
<proteinExistence type="inferred from homology"/>
<dbReference type="FunFam" id="1.10.340.30:FF:000004">
    <property type="entry name" value="DNA-3-methyladenine glycosylase II"/>
    <property type="match status" value="1"/>
</dbReference>
<dbReference type="SMART" id="SM00478">
    <property type="entry name" value="ENDO3c"/>
    <property type="match status" value="1"/>
</dbReference>
<evidence type="ECO:0000259" key="5">
    <source>
        <dbReference type="SMART" id="SM00478"/>
    </source>
</evidence>
<evidence type="ECO:0000313" key="7">
    <source>
        <dbReference type="Proteomes" id="UP000324767"/>
    </source>
</evidence>
<dbReference type="InterPro" id="IPR003265">
    <property type="entry name" value="HhH-GPD_domain"/>
</dbReference>
<dbReference type="OrthoDB" id="415889at2759"/>
<evidence type="ECO:0000256" key="1">
    <source>
        <dbReference type="ARBA" id="ARBA00010817"/>
    </source>
</evidence>
<feature type="domain" description="HhH-GPD" evidence="5">
    <location>
        <begin position="132"/>
        <end position="294"/>
    </location>
</feature>
<dbReference type="InterPro" id="IPR051912">
    <property type="entry name" value="Alkylbase_DNA_Glycosylase/TA"/>
</dbReference>
<organism evidence="6 7">
    <name type="scientific">Lasallia pustulata</name>
    <dbReference type="NCBI Taxonomy" id="136370"/>
    <lineage>
        <taxon>Eukaryota</taxon>
        <taxon>Fungi</taxon>
        <taxon>Dikarya</taxon>
        <taxon>Ascomycota</taxon>
        <taxon>Pezizomycotina</taxon>
        <taxon>Lecanoromycetes</taxon>
        <taxon>OSLEUM clade</taxon>
        <taxon>Umbilicariomycetidae</taxon>
        <taxon>Umbilicariales</taxon>
        <taxon>Umbilicariaceae</taxon>
        <taxon>Lasallia</taxon>
    </lineage>
</organism>
<accession>A0A5M8PKZ2</accession>
<dbReference type="PANTHER" id="PTHR43003:SF5">
    <property type="entry name" value="DNA-3-METHYLADENINE GLYCOSYLASE"/>
    <property type="match status" value="1"/>
</dbReference>
<feature type="region of interest" description="Disordered" evidence="4">
    <location>
        <begin position="1"/>
        <end position="78"/>
    </location>
</feature>
<feature type="compositionally biased region" description="Polar residues" evidence="4">
    <location>
        <begin position="68"/>
        <end position="78"/>
    </location>
</feature>
<dbReference type="Pfam" id="PF00730">
    <property type="entry name" value="HhH-GPD"/>
    <property type="match status" value="1"/>
</dbReference>
<dbReference type="GO" id="GO:0006307">
    <property type="term" value="P:DNA alkylation repair"/>
    <property type="evidence" value="ECO:0007669"/>
    <property type="project" value="TreeGrafter"/>
</dbReference>
<dbReference type="PANTHER" id="PTHR43003">
    <property type="entry name" value="DNA-3-METHYLADENINE GLYCOSYLASE"/>
    <property type="match status" value="1"/>
</dbReference>
<dbReference type="InterPro" id="IPR011257">
    <property type="entry name" value="DNA_glycosylase"/>
</dbReference>